<dbReference type="InterPro" id="IPR002159">
    <property type="entry name" value="CD36_fam"/>
</dbReference>
<keyword evidence="3 8" id="KW-0812">Transmembrane</keyword>
<evidence type="ECO:0000256" key="8">
    <source>
        <dbReference type="SAM" id="Phobius"/>
    </source>
</evidence>
<dbReference type="PRINTS" id="PR01609">
    <property type="entry name" value="CD36FAMILY"/>
</dbReference>
<dbReference type="AlphaFoldDB" id="A0A2P6VHY1"/>
<keyword evidence="4 8" id="KW-1133">Transmembrane helix</keyword>
<accession>A0A2P6VHY1</accession>
<feature type="region of interest" description="Disordered" evidence="7">
    <location>
        <begin position="510"/>
        <end position="549"/>
    </location>
</feature>
<comment type="caution">
    <text evidence="10">The sequence shown here is derived from an EMBL/GenBank/DDBJ whole genome shotgun (WGS) entry which is preliminary data.</text>
</comment>
<protein>
    <submittedName>
        <fullName evidence="10">Lysosome membrane 2</fullName>
    </submittedName>
</protein>
<keyword evidence="11" id="KW-1185">Reference proteome</keyword>
<keyword evidence="6" id="KW-0325">Glycoprotein</keyword>
<sequence length="549" mass="59135">MAPQSAWKTVAGLGLALAVLAALLAAGSAPLADFIGAQVQKAVRQAVVWQPDSPKATADRYLGDNLPPLHMSFSFFNITNVAAVRQGAKPVLQEVGPYTFGKMRKLQSVQFINGDTSVRYHPYEYHLFEPHRSNGSMDDLITTLNVPLIGALETIESVGGRARPLLALLAGWVESWGDRHVQGLFHTRTVGELLWGYEDALLAQLAKWAPRLGVKVKIDPWIKLVYNMTSPEQADAALPIQSATGAENIARVWQTEEWGNVSEVRCWGDGHVEPVRGPDAMQFRPNLKVGDRVAVWMSQYFRATHMVAAEEVELSGVKLLRLRNDPADASPDPRFFQTMQGLFNLTAPMACQLGPGLDSPPGPPGPPVFLAPPHFCGADPSLALGVEGLRCRPEYTDNYMDIEPNTGVTVRAAQRLMMVSWFGGRWRVIDGKAADTFLPIFWIDVASQARPSDLKQFTPLKYVLAAQAALRQWALPASGAAALLATALLVAAAVLYTPAAAQAEAGGYERLEGGGEQQAAEPAAQLQPPTGPVSFPVAADGAAALESPA</sequence>
<evidence type="ECO:0000256" key="5">
    <source>
        <dbReference type="ARBA" id="ARBA00023136"/>
    </source>
</evidence>
<dbReference type="PANTHER" id="PTHR11923:SF51">
    <property type="entry name" value="LYSOSOME MEMBRANE PROTEIN 2"/>
    <property type="match status" value="1"/>
</dbReference>
<dbReference type="GO" id="GO:0005044">
    <property type="term" value="F:scavenger receptor activity"/>
    <property type="evidence" value="ECO:0007669"/>
    <property type="project" value="TreeGrafter"/>
</dbReference>
<evidence type="ECO:0000256" key="6">
    <source>
        <dbReference type="ARBA" id="ARBA00023180"/>
    </source>
</evidence>
<feature type="chain" id="PRO_5015137249" evidence="9">
    <location>
        <begin position="22"/>
        <end position="549"/>
    </location>
</feature>
<name>A0A2P6VHY1_9CHLO</name>
<evidence type="ECO:0000256" key="1">
    <source>
        <dbReference type="ARBA" id="ARBA00004370"/>
    </source>
</evidence>
<dbReference type="GO" id="GO:0016020">
    <property type="term" value="C:membrane"/>
    <property type="evidence" value="ECO:0007669"/>
    <property type="project" value="UniProtKB-SubCell"/>
</dbReference>
<dbReference type="OrthoDB" id="195015at2759"/>
<feature type="compositionally biased region" description="Low complexity" evidence="7">
    <location>
        <begin position="517"/>
        <end position="528"/>
    </location>
</feature>
<evidence type="ECO:0000256" key="9">
    <source>
        <dbReference type="SAM" id="SignalP"/>
    </source>
</evidence>
<comment type="similarity">
    <text evidence="2">Belongs to the CD36 family.</text>
</comment>
<gene>
    <name evidence="10" type="ORF">C2E20_2937</name>
</gene>
<dbReference type="STRING" id="554055.A0A2P6VHY1"/>
<feature type="signal peptide" evidence="9">
    <location>
        <begin position="1"/>
        <end position="21"/>
    </location>
</feature>
<dbReference type="Pfam" id="PF01130">
    <property type="entry name" value="CD36"/>
    <property type="match status" value="1"/>
</dbReference>
<organism evidence="10 11">
    <name type="scientific">Micractinium conductrix</name>
    <dbReference type="NCBI Taxonomy" id="554055"/>
    <lineage>
        <taxon>Eukaryota</taxon>
        <taxon>Viridiplantae</taxon>
        <taxon>Chlorophyta</taxon>
        <taxon>core chlorophytes</taxon>
        <taxon>Trebouxiophyceae</taxon>
        <taxon>Chlorellales</taxon>
        <taxon>Chlorellaceae</taxon>
        <taxon>Chlorella clade</taxon>
        <taxon>Micractinium</taxon>
    </lineage>
</organism>
<comment type="subcellular location">
    <subcellularLocation>
        <location evidence="1">Membrane</location>
    </subcellularLocation>
</comment>
<evidence type="ECO:0000313" key="11">
    <source>
        <dbReference type="Proteomes" id="UP000239649"/>
    </source>
</evidence>
<evidence type="ECO:0000256" key="2">
    <source>
        <dbReference type="ARBA" id="ARBA00010532"/>
    </source>
</evidence>
<dbReference type="Proteomes" id="UP000239649">
    <property type="component" value="Unassembled WGS sequence"/>
</dbReference>
<dbReference type="GO" id="GO:0005737">
    <property type="term" value="C:cytoplasm"/>
    <property type="evidence" value="ECO:0007669"/>
    <property type="project" value="TreeGrafter"/>
</dbReference>
<dbReference type="EMBL" id="LHPF02000006">
    <property type="protein sequence ID" value="PSC73695.1"/>
    <property type="molecule type" value="Genomic_DNA"/>
</dbReference>
<evidence type="ECO:0000256" key="7">
    <source>
        <dbReference type="SAM" id="MobiDB-lite"/>
    </source>
</evidence>
<proteinExistence type="inferred from homology"/>
<feature type="transmembrane region" description="Helical" evidence="8">
    <location>
        <begin position="473"/>
        <end position="496"/>
    </location>
</feature>
<evidence type="ECO:0000256" key="3">
    <source>
        <dbReference type="ARBA" id="ARBA00022692"/>
    </source>
</evidence>
<evidence type="ECO:0000313" key="10">
    <source>
        <dbReference type="EMBL" id="PSC73695.1"/>
    </source>
</evidence>
<evidence type="ECO:0000256" key="4">
    <source>
        <dbReference type="ARBA" id="ARBA00022989"/>
    </source>
</evidence>
<dbReference type="PANTHER" id="PTHR11923">
    <property type="entry name" value="SCAVENGER RECEPTOR CLASS B TYPE-1 SR-B1"/>
    <property type="match status" value="1"/>
</dbReference>
<keyword evidence="9" id="KW-0732">Signal</keyword>
<keyword evidence="5 8" id="KW-0472">Membrane</keyword>
<reference evidence="10 11" key="1">
    <citation type="journal article" date="2018" name="Plant J.">
        <title>Genome sequences of Chlorella sorokiniana UTEX 1602 and Micractinium conductrix SAG 241.80: implications to maltose excretion by a green alga.</title>
        <authorList>
            <person name="Arriola M.B."/>
            <person name="Velmurugan N."/>
            <person name="Zhang Y."/>
            <person name="Plunkett M.H."/>
            <person name="Hondzo H."/>
            <person name="Barney B.M."/>
        </authorList>
    </citation>
    <scope>NUCLEOTIDE SEQUENCE [LARGE SCALE GENOMIC DNA]</scope>
    <source>
        <strain evidence="10 11">SAG 241.80</strain>
    </source>
</reference>